<feature type="transmembrane region" description="Helical" evidence="7">
    <location>
        <begin position="122"/>
        <end position="145"/>
    </location>
</feature>
<keyword evidence="5 7" id="KW-1133">Transmembrane helix</keyword>
<dbReference type="GO" id="GO:0055085">
    <property type="term" value="P:transmembrane transport"/>
    <property type="evidence" value="ECO:0007669"/>
    <property type="project" value="InterPro"/>
</dbReference>
<protein>
    <submittedName>
        <fullName evidence="9">Sugar ABC transporter permease</fullName>
    </submittedName>
</protein>
<feature type="domain" description="ABC transmembrane type-1" evidence="8">
    <location>
        <begin position="90"/>
        <end position="277"/>
    </location>
</feature>
<feature type="transmembrane region" description="Helical" evidence="7">
    <location>
        <begin position="199"/>
        <end position="224"/>
    </location>
</feature>
<comment type="subcellular location">
    <subcellularLocation>
        <location evidence="1 7">Cell membrane</location>
        <topology evidence="1 7">Multi-pass membrane protein</topology>
    </subcellularLocation>
</comment>
<keyword evidence="4 7" id="KW-0812">Transmembrane</keyword>
<dbReference type="EMBL" id="PGTM01000029">
    <property type="protein sequence ID" value="PJF36823.1"/>
    <property type="molecule type" value="Genomic_DNA"/>
</dbReference>
<keyword evidence="3" id="KW-1003">Cell membrane</keyword>
<evidence type="ECO:0000256" key="4">
    <source>
        <dbReference type="ARBA" id="ARBA00022692"/>
    </source>
</evidence>
<sequence>MTTNYAVQVPRSAVSLQAQQRRLHRALLSALRYAAIAIVLFIFLMPFLWMLLSSFKTQVDITNTRNIFNFTPTLENYQNVFQQYEFLRYLLNSFAVAALSTLFSLILGLPAAYAIARFRLQWLGMILLTARIVPGITFLIPWFIIFSRLGLIGTLVPLVLSHMLVGLPFIAWIMIAFYEELPIELEESAKIDGATPIGAFLRVALPLSMPGVITSAIVAFIFSWNNFMFSLVLADDKTRTLPIAIFNFLTYASVDWGGLMAAAVVITLPVLIITLFVQRYIVRGLTAGATKG</sequence>
<evidence type="ECO:0000313" key="9">
    <source>
        <dbReference type="EMBL" id="PJF36823.1"/>
    </source>
</evidence>
<evidence type="ECO:0000313" key="10">
    <source>
        <dbReference type="Proteomes" id="UP000229681"/>
    </source>
</evidence>
<organism evidence="9 10">
    <name type="scientific">Candidatus Thermofonsia Clade 1 bacterium</name>
    <dbReference type="NCBI Taxonomy" id="2364210"/>
    <lineage>
        <taxon>Bacteria</taxon>
        <taxon>Bacillati</taxon>
        <taxon>Chloroflexota</taxon>
        <taxon>Candidatus Thermofontia</taxon>
        <taxon>Candidatus Thermofonsia Clade 1</taxon>
    </lineage>
</organism>
<name>A0A2M8PH09_9CHLR</name>
<dbReference type="InterPro" id="IPR000515">
    <property type="entry name" value="MetI-like"/>
</dbReference>
<dbReference type="Proteomes" id="UP000229681">
    <property type="component" value="Unassembled WGS sequence"/>
</dbReference>
<dbReference type="InterPro" id="IPR035906">
    <property type="entry name" value="MetI-like_sf"/>
</dbReference>
<gene>
    <name evidence="9" type="ORF">CUN49_03495</name>
</gene>
<reference evidence="9 10" key="1">
    <citation type="submission" date="2017-11" db="EMBL/GenBank/DDBJ databases">
        <title>Evolution of Phototrophy in the Chloroflexi Phylum Driven by Horizontal Gene Transfer.</title>
        <authorList>
            <person name="Ward L.M."/>
            <person name="Hemp J."/>
            <person name="Shih P.M."/>
            <person name="Mcglynn S.E."/>
            <person name="Fischer W."/>
        </authorList>
    </citation>
    <scope>NUCLEOTIDE SEQUENCE [LARGE SCALE GENOMIC DNA]</scope>
    <source>
        <strain evidence="9">JP3_13</strain>
    </source>
</reference>
<dbReference type="SUPFAM" id="SSF161098">
    <property type="entry name" value="MetI-like"/>
    <property type="match status" value="1"/>
</dbReference>
<dbReference type="PANTHER" id="PTHR32243">
    <property type="entry name" value="MALTOSE TRANSPORT SYSTEM PERMEASE-RELATED"/>
    <property type="match status" value="1"/>
</dbReference>
<keyword evidence="2 7" id="KW-0813">Transport</keyword>
<dbReference type="GO" id="GO:0005886">
    <property type="term" value="C:plasma membrane"/>
    <property type="evidence" value="ECO:0007669"/>
    <property type="project" value="UniProtKB-SubCell"/>
</dbReference>
<evidence type="ECO:0000256" key="7">
    <source>
        <dbReference type="RuleBase" id="RU363032"/>
    </source>
</evidence>
<dbReference type="PROSITE" id="PS50928">
    <property type="entry name" value="ABC_TM1"/>
    <property type="match status" value="1"/>
</dbReference>
<dbReference type="CDD" id="cd06261">
    <property type="entry name" value="TM_PBP2"/>
    <property type="match status" value="1"/>
</dbReference>
<evidence type="ECO:0000259" key="8">
    <source>
        <dbReference type="PROSITE" id="PS50928"/>
    </source>
</evidence>
<accession>A0A2M8PH09</accession>
<dbReference type="AlphaFoldDB" id="A0A2M8PH09"/>
<evidence type="ECO:0000256" key="3">
    <source>
        <dbReference type="ARBA" id="ARBA00022475"/>
    </source>
</evidence>
<keyword evidence="6 7" id="KW-0472">Membrane</keyword>
<feature type="transmembrane region" description="Helical" evidence="7">
    <location>
        <begin position="30"/>
        <end position="52"/>
    </location>
</feature>
<dbReference type="Gene3D" id="1.10.3720.10">
    <property type="entry name" value="MetI-like"/>
    <property type="match status" value="1"/>
</dbReference>
<evidence type="ECO:0000256" key="6">
    <source>
        <dbReference type="ARBA" id="ARBA00023136"/>
    </source>
</evidence>
<evidence type="ECO:0000256" key="1">
    <source>
        <dbReference type="ARBA" id="ARBA00004651"/>
    </source>
</evidence>
<evidence type="ECO:0000256" key="2">
    <source>
        <dbReference type="ARBA" id="ARBA00022448"/>
    </source>
</evidence>
<feature type="transmembrane region" description="Helical" evidence="7">
    <location>
        <begin position="256"/>
        <end position="277"/>
    </location>
</feature>
<feature type="transmembrane region" description="Helical" evidence="7">
    <location>
        <begin position="151"/>
        <end position="178"/>
    </location>
</feature>
<dbReference type="Pfam" id="PF00528">
    <property type="entry name" value="BPD_transp_1"/>
    <property type="match status" value="1"/>
</dbReference>
<proteinExistence type="inferred from homology"/>
<evidence type="ECO:0000256" key="5">
    <source>
        <dbReference type="ARBA" id="ARBA00022989"/>
    </source>
</evidence>
<comment type="caution">
    <text evidence="9">The sequence shown here is derived from an EMBL/GenBank/DDBJ whole genome shotgun (WGS) entry which is preliminary data.</text>
</comment>
<dbReference type="PANTHER" id="PTHR32243:SF18">
    <property type="entry name" value="INNER MEMBRANE ABC TRANSPORTER PERMEASE PROTEIN YCJP"/>
    <property type="match status" value="1"/>
</dbReference>
<feature type="transmembrane region" description="Helical" evidence="7">
    <location>
        <begin position="94"/>
        <end position="115"/>
    </location>
</feature>
<comment type="similarity">
    <text evidence="7">Belongs to the binding-protein-dependent transport system permease family.</text>
</comment>
<dbReference type="InterPro" id="IPR050901">
    <property type="entry name" value="BP-dep_ABC_trans_perm"/>
</dbReference>